<accession>A0ABD1CHA3</accession>
<sequence>GALVVPAAVLQFSSVRRQTFSSRRRYRISSSWWAPACIDNRYQNQCLCVSPDETDRKTQQPARSTVFIFALLSGKPPPVVAHHPSISSRLVTQL</sequence>
<reference evidence="1 2" key="1">
    <citation type="submission" date="2024-05" db="EMBL/GenBank/DDBJ databases">
        <title>Culex pipiens pipiens assembly and annotation.</title>
        <authorList>
            <person name="Alout H."/>
            <person name="Durand T."/>
        </authorList>
    </citation>
    <scope>NUCLEOTIDE SEQUENCE [LARGE SCALE GENOMIC DNA]</scope>
    <source>
        <strain evidence="1">HA-2024</strain>
        <tissue evidence="1">Whole body</tissue>
    </source>
</reference>
<gene>
    <name evidence="1" type="ORF">pipiens_017454</name>
</gene>
<name>A0ABD1CHA3_CULPP</name>
<organism evidence="1 2">
    <name type="scientific">Culex pipiens pipiens</name>
    <name type="common">Northern house mosquito</name>
    <dbReference type="NCBI Taxonomy" id="38569"/>
    <lineage>
        <taxon>Eukaryota</taxon>
        <taxon>Metazoa</taxon>
        <taxon>Ecdysozoa</taxon>
        <taxon>Arthropoda</taxon>
        <taxon>Hexapoda</taxon>
        <taxon>Insecta</taxon>
        <taxon>Pterygota</taxon>
        <taxon>Neoptera</taxon>
        <taxon>Endopterygota</taxon>
        <taxon>Diptera</taxon>
        <taxon>Nematocera</taxon>
        <taxon>Culicoidea</taxon>
        <taxon>Culicidae</taxon>
        <taxon>Culicinae</taxon>
        <taxon>Culicini</taxon>
        <taxon>Culex</taxon>
        <taxon>Culex</taxon>
    </lineage>
</organism>
<feature type="non-terminal residue" evidence="1">
    <location>
        <position position="1"/>
    </location>
</feature>
<comment type="caution">
    <text evidence="1">The sequence shown here is derived from an EMBL/GenBank/DDBJ whole genome shotgun (WGS) entry which is preliminary data.</text>
</comment>
<dbReference type="Proteomes" id="UP001562425">
    <property type="component" value="Unassembled WGS sequence"/>
</dbReference>
<dbReference type="EMBL" id="JBEHCU010012452">
    <property type="protein sequence ID" value="KAL1375497.1"/>
    <property type="molecule type" value="Genomic_DNA"/>
</dbReference>
<protein>
    <submittedName>
        <fullName evidence="1">Uncharacterized protein</fullName>
    </submittedName>
</protein>
<keyword evidence="2" id="KW-1185">Reference proteome</keyword>
<proteinExistence type="predicted"/>
<evidence type="ECO:0000313" key="1">
    <source>
        <dbReference type="EMBL" id="KAL1375497.1"/>
    </source>
</evidence>
<evidence type="ECO:0000313" key="2">
    <source>
        <dbReference type="Proteomes" id="UP001562425"/>
    </source>
</evidence>
<dbReference type="AlphaFoldDB" id="A0ABD1CHA3"/>